<dbReference type="OrthoDB" id="10448696at2759"/>
<reference evidence="2" key="1">
    <citation type="submission" date="2021-06" db="EMBL/GenBank/DDBJ databases">
        <authorList>
            <person name="Kallberg Y."/>
            <person name="Tangrot J."/>
            <person name="Rosling A."/>
        </authorList>
    </citation>
    <scope>NUCLEOTIDE SEQUENCE</scope>
    <source>
        <strain evidence="2">CL551</strain>
    </source>
</reference>
<evidence type="ECO:0000256" key="1">
    <source>
        <dbReference type="SAM" id="MobiDB-lite"/>
    </source>
</evidence>
<protein>
    <submittedName>
        <fullName evidence="2">4153_t:CDS:1</fullName>
    </submittedName>
</protein>
<keyword evidence="3" id="KW-1185">Reference proteome</keyword>
<evidence type="ECO:0000313" key="3">
    <source>
        <dbReference type="Proteomes" id="UP000789342"/>
    </source>
</evidence>
<evidence type="ECO:0000313" key="2">
    <source>
        <dbReference type="EMBL" id="CAG8519390.1"/>
    </source>
</evidence>
<sequence>MAQQPTRTRKMASNSGNSKVPNRQSDRTLRYKRRTVKESDSPTVPNQKTLYIHQTNEYSKTEAQQNTSPKESWDEQ</sequence>
<accession>A0A9N9A517</accession>
<dbReference type="AlphaFoldDB" id="A0A9N9A517"/>
<feature type="non-terminal residue" evidence="2">
    <location>
        <position position="1"/>
    </location>
</feature>
<proteinExistence type="predicted"/>
<gene>
    <name evidence="2" type="ORF">AMORRO_LOCUS4125</name>
</gene>
<dbReference type="Proteomes" id="UP000789342">
    <property type="component" value="Unassembled WGS sequence"/>
</dbReference>
<feature type="compositionally biased region" description="Polar residues" evidence="1">
    <location>
        <begin position="41"/>
        <end position="70"/>
    </location>
</feature>
<organism evidence="2 3">
    <name type="scientific">Acaulospora morrowiae</name>
    <dbReference type="NCBI Taxonomy" id="94023"/>
    <lineage>
        <taxon>Eukaryota</taxon>
        <taxon>Fungi</taxon>
        <taxon>Fungi incertae sedis</taxon>
        <taxon>Mucoromycota</taxon>
        <taxon>Glomeromycotina</taxon>
        <taxon>Glomeromycetes</taxon>
        <taxon>Diversisporales</taxon>
        <taxon>Acaulosporaceae</taxon>
        <taxon>Acaulospora</taxon>
    </lineage>
</organism>
<feature type="region of interest" description="Disordered" evidence="1">
    <location>
        <begin position="1"/>
        <end position="76"/>
    </location>
</feature>
<dbReference type="EMBL" id="CAJVPV010002160">
    <property type="protein sequence ID" value="CAG8519390.1"/>
    <property type="molecule type" value="Genomic_DNA"/>
</dbReference>
<name>A0A9N9A517_9GLOM</name>
<feature type="compositionally biased region" description="Polar residues" evidence="1">
    <location>
        <begin position="1"/>
        <end position="23"/>
    </location>
</feature>
<comment type="caution">
    <text evidence="2">The sequence shown here is derived from an EMBL/GenBank/DDBJ whole genome shotgun (WGS) entry which is preliminary data.</text>
</comment>